<protein>
    <submittedName>
        <fullName evidence="1">Uncharacterized protein</fullName>
    </submittedName>
</protein>
<name>A0A0A9DXG6_ARUDO</name>
<organism evidence="1">
    <name type="scientific">Arundo donax</name>
    <name type="common">Giant reed</name>
    <name type="synonym">Donax arundinaceus</name>
    <dbReference type="NCBI Taxonomy" id="35708"/>
    <lineage>
        <taxon>Eukaryota</taxon>
        <taxon>Viridiplantae</taxon>
        <taxon>Streptophyta</taxon>
        <taxon>Embryophyta</taxon>
        <taxon>Tracheophyta</taxon>
        <taxon>Spermatophyta</taxon>
        <taxon>Magnoliopsida</taxon>
        <taxon>Liliopsida</taxon>
        <taxon>Poales</taxon>
        <taxon>Poaceae</taxon>
        <taxon>PACMAD clade</taxon>
        <taxon>Arundinoideae</taxon>
        <taxon>Arundineae</taxon>
        <taxon>Arundo</taxon>
    </lineage>
</organism>
<dbReference type="AlphaFoldDB" id="A0A0A9DXG6"/>
<dbReference type="EMBL" id="GBRH01206507">
    <property type="protein sequence ID" value="JAD91388.1"/>
    <property type="molecule type" value="Transcribed_RNA"/>
</dbReference>
<reference evidence="1" key="2">
    <citation type="journal article" date="2015" name="Data Brief">
        <title>Shoot transcriptome of the giant reed, Arundo donax.</title>
        <authorList>
            <person name="Barrero R.A."/>
            <person name="Guerrero F.D."/>
            <person name="Moolhuijzen P."/>
            <person name="Goolsby J.A."/>
            <person name="Tidwell J."/>
            <person name="Bellgard S.E."/>
            <person name="Bellgard M.I."/>
        </authorList>
    </citation>
    <scope>NUCLEOTIDE SEQUENCE</scope>
    <source>
        <tissue evidence="1">Shoot tissue taken approximately 20 cm above the soil surface</tissue>
    </source>
</reference>
<accession>A0A0A9DXG6</accession>
<evidence type="ECO:0000313" key="1">
    <source>
        <dbReference type="EMBL" id="JAD91388.1"/>
    </source>
</evidence>
<sequence>MFKAVKGKVDLEHSRAGCCCCFVVRSCLPC</sequence>
<proteinExistence type="predicted"/>
<reference evidence="1" key="1">
    <citation type="submission" date="2014-09" db="EMBL/GenBank/DDBJ databases">
        <authorList>
            <person name="Magalhaes I.L.F."/>
            <person name="Oliveira U."/>
            <person name="Santos F.R."/>
            <person name="Vidigal T.H.D.A."/>
            <person name="Brescovit A.D."/>
            <person name="Santos A.J."/>
        </authorList>
    </citation>
    <scope>NUCLEOTIDE SEQUENCE</scope>
    <source>
        <tissue evidence="1">Shoot tissue taken approximately 20 cm above the soil surface</tissue>
    </source>
</reference>